<evidence type="ECO:0000313" key="3">
    <source>
        <dbReference type="Proteomes" id="UP000230233"/>
    </source>
</evidence>
<evidence type="ECO:0000256" key="1">
    <source>
        <dbReference type="SAM" id="Phobius"/>
    </source>
</evidence>
<dbReference type="AlphaFoldDB" id="A0A2G5SZU1"/>
<dbReference type="Proteomes" id="UP000230233">
    <property type="component" value="Chromosome X"/>
</dbReference>
<dbReference type="PANTHER" id="PTHR34851">
    <property type="entry name" value="PROTEIN CBG05235-RELATED"/>
    <property type="match status" value="1"/>
</dbReference>
<keyword evidence="3" id="KW-1185">Reference proteome</keyword>
<keyword evidence="1" id="KW-0812">Transmembrane</keyword>
<keyword evidence="1" id="KW-0472">Membrane</keyword>
<comment type="caution">
    <text evidence="2">The sequence shown here is derived from an EMBL/GenBank/DDBJ whole genome shotgun (WGS) entry which is preliminary data.</text>
</comment>
<keyword evidence="1" id="KW-1133">Transmembrane helix</keyword>
<reference evidence="3" key="1">
    <citation type="submission" date="2017-10" db="EMBL/GenBank/DDBJ databases">
        <title>Rapid genome shrinkage in a self-fertile nematode reveals novel sperm competition proteins.</title>
        <authorList>
            <person name="Yin D."/>
            <person name="Schwarz E.M."/>
            <person name="Thomas C.G."/>
            <person name="Felde R.L."/>
            <person name="Korf I.F."/>
            <person name="Cutter A.D."/>
            <person name="Schartner C.M."/>
            <person name="Ralston E.J."/>
            <person name="Meyer B.J."/>
            <person name="Haag E.S."/>
        </authorList>
    </citation>
    <scope>NUCLEOTIDE SEQUENCE [LARGE SCALE GENOMIC DNA]</scope>
    <source>
        <strain evidence="3">JU1422</strain>
    </source>
</reference>
<name>A0A2G5SZU1_9PELO</name>
<proteinExistence type="predicted"/>
<gene>
    <name evidence="2" type="primary">Cni-F17H10.2</name>
    <name evidence="2" type="synonym">Cnig_chr_X.g25627</name>
    <name evidence="2" type="ORF">B9Z55_025627</name>
</gene>
<dbReference type="PANTHER" id="PTHR34851:SF5">
    <property type="entry name" value="MARVEL DOMAIN-CONTAINING PROTEIN"/>
    <property type="match status" value="1"/>
</dbReference>
<accession>A0A2G5SZU1</accession>
<feature type="transmembrane region" description="Helical" evidence="1">
    <location>
        <begin position="110"/>
        <end position="131"/>
    </location>
</feature>
<dbReference type="Pfam" id="PF25093">
    <property type="entry name" value="DUF7807"/>
    <property type="match status" value="1"/>
</dbReference>
<feature type="transmembrane region" description="Helical" evidence="1">
    <location>
        <begin position="138"/>
        <end position="165"/>
    </location>
</feature>
<feature type="transmembrane region" description="Helical" evidence="1">
    <location>
        <begin position="82"/>
        <end position="104"/>
    </location>
</feature>
<feature type="transmembrane region" description="Helical" evidence="1">
    <location>
        <begin position="202"/>
        <end position="225"/>
    </location>
</feature>
<organism evidence="2 3">
    <name type="scientific">Caenorhabditis nigoni</name>
    <dbReference type="NCBI Taxonomy" id="1611254"/>
    <lineage>
        <taxon>Eukaryota</taxon>
        <taxon>Metazoa</taxon>
        <taxon>Ecdysozoa</taxon>
        <taxon>Nematoda</taxon>
        <taxon>Chromadorea</taxon>
        <taxon>Rhabditida</taxon>
        <taxon>Rhabditina</taxon>
        <taxon>Rhabditomorpha</taxon>
        <taxon>Rhabditoidea</taxon>
        <taxon>Rhabditidae</taxon>
        <taxon>Peloderinae</taxon>
        <taxon>Caenorhabditis</taxon>
    </lineage>
</organism>
<sequence length="257" mass="29048">MYYDDRQRYPGEHYYPGHDPFDAPPRITHIHTNVHPNVHHYGGPPPRDMDIAKTFDHEPFRHTDPKYKCLCNKMHVKQGCKCILAFLVIVVIIAALLLILNWNIGTWTTFIIHAILLIGVIACAVALLLAMKTEKEKLLLPVAGIAVLGAIISIIFLAFTIWSLIDPSGPTGRLVNNFVVSQNETQTEDQGLEENREEIETISAITIVVALAAFAASIWVAFVVYKYYMYLKDMKFARVPKNQVHIEITDLKKGINQ</sequence>
<protein>
    <submittedName>
        <fullName evidence="2">Uncharacterized protein</fullName>
    </submittedName>
</protein>
<dbReference type="InterPro" id="IPR056709">
    <property type="entry name" value="DUF7807"/>
</dbReference>
<evidence type="ECO:0000313" key="2">
    <source>
        <dbReference type="EMBL" id="PIC20419.1"/>
    </source>
</evidence>
<dbReference type="EMBL" id="PDUG01000006">
    <property type="protein sequence ID" value="PIC20419.1"/>
    <property type="molecule type" value="Genomic_DNA"/>
</dbReference>
<dbReference type="OrthoDB" id="5819326at2759"/>